<dbReference type="GO" id="GO:0046873">
    <property type="term" value="F:metal ion transmembrane transporter activity"/>
    <property type="evidence" value="ECO:0007669"/>
    <property type="project" value="InterPro"/>
</dbReference>
<feature type="compositionally biased region" description="Low complexity" evidence="5">
    <location>
        <begin position="1099"/>
        <end position="1110"/>
    </location>
</feature>
<feature type="compositionally biased region" description="Polar residues" evidence="5">
    <location>
        <begin position="1165"/>
        <end position="1175"/>
    </location>
</feature>
<feature type="region of interest" description="Disordered" evidence="5">
    <location>
        <begin position="192"/>
        <end position="264"/>
    </location>
</feature>
<keyword evidence="2 6" id="KW-0812">Transmembrane</keyword>
<reference evidence="7 8" key="1">
    <citation type="journal article" date="2014" name="BMC Genomics">
        <title>Comparative genome sequencing reveals chemotype-specific gene clusters in the toxigenic black mold Stachybotrys.</title>
        <authorList>
            <person name="Semeiks J."/>
            <person name="Borek D."/>
            <person name="Otwinowski Z."/>
            <person name="Grishin N.V."/>
        </authorList>
    </citation>
    <scope>NUCLEOTIDE SEQUENCE [LARGE SCALE GENOMIC DNA]</scope>
    <source>
        <strain evidence="8">CBS 109288 / IBT 7711</strain>
    </source>
</reference>
<dbReference type="Pfam" id="PF01544">
    <property type="entry name" value="CorA"/>
    <property type="match status" value="1"/>
</dbReference>
<evidence type="ECO:0000256" key="5">
    <source>
        <dbReference type="SAM" id="MobiDB-lite"/>
    </source>
</evidence>
<dbReference type="SUPFAM" id="SSF144083">
    <property type="entry name" value="Magnesium transport protein CorA, transmembrane region"/>
    <property type="match status" value="1"/>
</dbReference>
<feature type="compositionally biased region" description="Basic and acidic residues" evidence="5">
    <location>
        <begin position="880"/>
        <end position="913"/>
    </location>
</feature>
<dbReference type="PANTHER" id="PTHR47685:SF1">
    <property type="entry name" value="MAGNESIUM TRANSPORT PROTEIN CORA"/>
    <property type="match status" value="1"/>
</dbReference>
<dbReference type="EMBL" id="KL648569">
    <property type="protein sequence ID" value="KEY68615.1"/>
    <property type="molecule type" value="Genomic_DNA"/>
</dbReference>
<evidence type="ECO:0000313" key="7">
    <source>
        <dbReference type="EMBL" id="KEY68615.1"/>
    </source>
</evidence>
<evidence type="ECO:0000256" key="3">
    <source>
        <dbReference type="ARBA" id="ARBA00022989"/>
    </source>
</evidence>
<dbReference type="InterPro" id="IPR002523">
    <property type="entry name" value="MgTranspt_CorA/ZnTranspt_ZntB"/>
</dbReference>
<keyword evidence="3 6" id="KW-1133">Transmembrane helix</keyword>
<feature type="compositionally biased region" description="Basic and acidic residues" evidence="5">
    <location>
        <begin position="1111"/>
        <end position="1122"/>
    </location>
</feature>
<feature type="region of interest" description="Disordered" evidence="5">
    <location>
        <begin position="686"/>
        <end position="705"/>
    </location>
</feature>
<accession>A0A084ATI6</accession>
<feature type="compositionally biased region" description="Acidic residues" evidence="5">
    <location>
        <begin position="1063"/>
        <end position="1074"/>
    </location>
</feature>
<name>A0A084ATI6_STACB</name>
<evidence type="ECO:0000256" key="2">
    <source>
        <dbReference type="ARBA" id="ARBA00022692"/>
    </source>
</evidence>
<proteinExistence type="predicted"/>
<dbReference type="HOGENOM" id="CLU_231896_0_0_1"/>
<dbReference type="InterPro" id="IPR050829">
    <property type="entry name" value="CorA_MIT"/>
</dbReference>
<dbReference type="Gene3D" id="1.20.58.340">
    <property type="entry name" value="Magnesium transport protein CorA, transmembrane region"/>
    <property type="match status" value="1"/>
</dbReference>
<feature type="compositionally biased region" description="Polar residues" evidence="5">
    <location>
        <begin position="1006"/>
        <end position="1025"/>
    </location>
</feature>
<dbReference type="InterPro" id="IPR045863">
    <property type="entry name" value="CorA_TM1_TM2"/>
</dbReference>
<sequence>MYVTDWIPEPQDYHKAAANAGLTLGMPRPAYVESVAEIDDDRTPPSNDLNPGLDGGTVQAVNPAPIIDSTHGDPAENYRHVSGTRGDGRYSADLPIQYVERNPRPPPLRPPRADSGSIISVRPPSLPRDRPRRRHSDSSDAADADVEMSKAEYERILGTRPVQSTTYSRHPRSKYLAELETQWARRELLELPRDSEAEEQMESGKEQARQAGNFSRDDQDAWGSTFTYGRRNKHEDDRRRSYRRSATPPPPPPPPPRSPVRSRRRISYSQALGDDAFAYGGFSGGGKCFRQVETDGLSVTLQVKRNNETRASVAQKLNDDGRSAILEALAWRQPKTNLPQASATCDLLAIHAIEYSVGQGGQSKTVLVCPGGPQKHDTASESVQLRWLHVQRQTLKFQVLQRLVLNCHYIPNDLLSVALTALDEVETRFARTSEHGSYIEPGSIVRFVGKYLGGKPRSHGKPTETEPVIFLSSPHLQIQKAATRSGTDEGYGARTLLQSLYGYDVGGDRESTQVIKKSGISKQLLHVSQLWCLLIGSSILITFSDQSAQTIRGDTVSVDDRSWGSEPITLHIFDMYGRTYNTVVDPDYTYVDLLRHAVALVQGDASDALAYELLCTDNEVLTPPKWLELLQSPSSQPLLLSLQRRMIDEWFTVAKPRSLYPPSPPASDGSIEICTLEREHIMMISPGSGRESRAETAQSGQVEDPAKEYMRSRAPLITKEDAKKAAAAEHPVLPPSIAGLQREDHLYHYQEDCKMVRPLLKEVLSTTTTEAHGTAEATDIWEHRDLVPQARLQVIGHGEIRASLANRTKRRLQCLPQCKVRSPNQTVPDQDNDLAREQSSPKNMQKNLRSAPGDQASVAAAEPSRHLSEAIGISGTVRGTEPDKEPIRSDEQQESQDRNYHDQDQSRTKRSDLTYHFGHNSSSDSDNSRKGLDSSSSNIRARRYRSVPSKRPYSVQDTDWAVGYGGSREPRDISYKTTATEYDYHKSAQGRSVVGPPSHRPPVAVGQTSFYPYRSGTSRYDSRTNPYDGRYAYPSSRRKDESLSGGRTWVENVENAAQVANDASEDEEEPEIFDLDTASENRGQTSEENTVATDDGYMTSSTSNETSFSEPRSEKERARGGDNPHLGITLEHGAVLRNDPMDEPGDCREEAELRSSVPEPPTASARPSSNLGTDQDVSDRRRDSLPRSAQTYRRQVMPERDAIPITEVLETPPVTRAAPLQDVHTYPPTDKHHTRRGANVRFAMDTGAGEEKPKKSRAQYLSNRDAAATVHESAGHKSYVSAPFLTWRLRSETGERAPEEVEKTTMKVLGAINKTLLDGNYGKLYGRGYNCTLSDLMQRHQHLSNDFEVENPVQTPNEVHIDNQDSSNAPSKPAGNPFDGIYHASGGNVDGDVGTEPGAREPPGGGRDSEKQKPDDTATNSERPGMGSTAHSDNCTPSHARPPGTVHAMTHEKILMQQLLDISQEILQAFLPDSGSPVTHHVAVRFWGAVDSIFRHLLWDTRKTRATDGPAYVISKFHVMPASPSGSSLRPSIPWQECASCRARTHYATVTSALEHLHAAHFGCSGKTDRPFDDPCFVWIRHRWDGGYKTPTPGVGVSGSVEQFIDDLLTLRNYVQELQLLTAQLQGRKTTRPHLPNNLVLAFQQILTMYVMRAHSLSLQNRYYSIAAEGSAGQNPDLISRKMRELQDMEEGARYSAQNMLQDAKKDIVLLGSTSRDVNSLGAESVGAEFLVLNLITNMQNRKILGNVLPLHTKNNSDADYIQLYRDYAANLRFRANRRPQRRLFLDINALQEEMAALVVVNAAQKTLLEKYIKLTSPQSFRKTTQTRMRLHRTEREFSSKQQRILDTRDTQINDLADSSRYLKEQVKQTIEIVEEDHGKAIRVFTIVTLFFLPLSFVSSFMGMNTTDIRDMEWNQRIFWATSVPVTVAVVTAAQGGDEEKKEDEDGSGWRKEERRPRDAREGVGEKGDDGFVGVLGIHPLAPKLQSKVMMLVGVPQDISR</sequence>
<feature type="compositionally biased region" description="Polar residues" evidence="5">
    <location>
        <begin position="1078"/>
        <end position="1092"/>
    </location>
</feature>
<feature type="compositionally biased region" description="Pro residues" evidence="5">
    <location>
        <begin position="247"/>
        <end position="258"/>
    </location>
</feature>
<feature type="region of interest" description="Disordered" evidence="5">
    <location>
        <begin position="817"/>
        <end position="972"/>
    </location>
</feature>
<feature type="compositionally biased region" description="Polar residues" evidence="5">
    <location>
        <begin position="837"/>
        <end position="848"/>
    </location>
</feature>
<evidence type="ECO:0000313" key="8">
    <source>
        <dbReference type="Proteomes" id="UP000028045"/>
    </source>
</evidence>
<evidence type="ECO:0000256" key="4">
    <source>
        <dbReference type="ARBA" id="ARBA00023136"/>
    </source>
</evidence>
<feature type="compositionally biased region" description="Basic and acidic residues" evidence="5">
    <location>
        <begin position="70"/>
        <end position="79"/>
    </location>
</feature>
<feature type="region of interest" description="Disordered" evidence="5">
    <location>
        <begin position="1935"/>
        <end position="1971"/>
    </location>
</feature>
<feature type="region of interest" description="Disordered" evidence="5">
    <location>
        <begin position="987"/>
        <end position="1195"/>
    </location>
</feature>
<feature type="region of interest" description="Disordered" evidence="5">
    <location>
        <begin position="1357"/>
        <end position="1445"/>
    </location>
</feature>
<gene>
    <name evidence="7" type="ORF">S7711_05795</name>
</gene>
<dbReference type="GO" id="GO:0016020">
    <property type="term" value="C:membrane"/>
    <property type="evidence" value="ECO:0007669"/>
    <property type="project" value="UniProtKB-SubCell"/>
</dbReference>
<keyword evidence="4 6" id="KW-0472">Membrane</keyword>
<evidence type="ECO:0000256" key="1">
    <source>
        <dbReference type="ARBA" id="ARBA00004141"/>
    </source>
</evidence>
<dbReference type="Proteomes" id="UP000028045">
    <property type="component" value="Unassembled WGS sequence"/>
</dbReference>
<feature type="compositionally biased region" description="Basic and acidic residues" evidence="5">
    <location>
        <begin position="1948"/>
        <end position="1970"/>
    </location>
</feature>
<dbReference type="OrthoDB" id="5430750at2759"/>
<feature type="region of interest" description="Disordered" evidence="5">
    <location>
        <begin position="38"/>
        <end position="148"/>
    </location>
</feature>
<evidence type="ECO:0000256" key="6">
    <source>
        <dbReference type="SAM" id="Phobius"/>
    </source>
</evidence>
<feature type="compositionally biased region" description="Basic and acidic residues" evidence="5">
    <location>
        <begin position="1407"/>
        <end position="1416"/>
    </location>
</feature>
<organism evidence="7 8">
    <name type="scientific">Stachybotrys chartarum (strain CBS 109288 / IBT 7711)</name>
    <name type="common">Toxic black mold</name>
    <name type="synonym">Stilbospora chartarum</name>
    <dbReference type="NCBI Taxonomy" id="1280523"/>
    <lineage>
        <taxon>Eukaryota</taxon>
        <taxon>Fungi</taxon>
        <taxon>Dikarya</taxon>
        <taxon>Ascomycota</taxon>
        <taxon>Pezizomycotina</taxon>
        <taxon>Sordariomycetes</taxon>
        <taxon>Hypocreomycetidae</taxon>
        <taxon>Hypocreales</taxon>
        <taxon>Stachybotryaceae</taxon>
        <taxon>Stachybotrys</taxon>
    </lineage>
</organism>
<comment type="subcellular location">
    <subcellularLocation>
        <location evidence="1">Membrane</location>
        <topology evidence="1">Multi-pass membrane protein</topology>
    </subcellularLocation>
</comment>
<protein>
    <submittedName>
        <fullName evidence="7">Uncharacterized protein</fullName>
    </submittedName>
</protein>
<keyword evidence="8" id="KW-1185">Reference proteome</keyword>
<feature type="transmembrane region" description="Helical" evidence="6">
    <location>
        <begin position="1881"/>
        <end position="1902"/>
    </location>
</feature>
<dbReference type="PANTHER" id="PTHR47685">
    <property type="entry name" value="MAGNESIUM TRANSPORT PROTEIN CORA"/>
    <property type="match status" value="1"/>
</dbReference>